<dbReference type="GO" id="GO:0042026">
    <property type="term" value="P:protein refolding"/>
    <property type="evidence" value="ECO:0007669"/>
    <property type="project" value="TreeGrafter"/>
</dbReference>
<feature type="coiled-coil region" evidence="8">
    <location>
        <begin position="431"/>
        <end position="530"/>
    </location>
</feature>
<keyword evidence="3 7" id="KW-0547">Nucleotide-binding</keyword>
<gene>
    <name evidence="10" type="ORF">LY90DRAFT_704171</name>
</gene>
<dbReference type="PANTHER" id="PTHR11638:SF18">
    <property type="entry name" value="HEAT SHOCK PROTEIN 104"/>
    <property type="match status" value="1"/>
</dbReference>
<dbReference type="SUPFAM" id="SSF52540">
    <property type="entry name" value="P-loop containing nucleoside triphosphate hydrolases"/>
    <property type="match status" value="2"/>
</dbReference>
<dbReference type="GO" id="GO:0070370">
    <property type="term" value="P:cellular heat acclimation"/>
    <property type="evidence" value="ECO:0007669"/>
    <property type="project" value="TreeGrafter"/>
</dbReference>
<dbReference type="InterPro" id="IPR018368">
    <property type="entry name" value="ClpA/B_CS1"/>
</dbReference>
<keyword evidence="2 6" id="KW-0677">Repeat</keyword>
<dbReference type="FunFam" id="3.40.50.300:FF:000120">
    <property type="entry name" value="ATP-dependent chaperone ClpB"/>
    <property type="match status" value="1"/>
</dbReference>
<dbReference type="InterPro" id="IPR019489">
    <property type="entry name" value="Clp_ATPase_C"/>
</dbReference>
<dbReference type="Pfam" id="PF00004">
    <property type="entry name" value="AAA"/>
    <property type="match status" value="1"/>
</dbReference>
<dbReference type="Pfam" id="PF10431">
    <property type="entry name" value="ClpB_D2-small"/>
    <property type="match status" value="1"/>
</dbReference>
<evidence type="ECO:0000256" key="7">
    <source>
        <dbReference type="RuleBase" id="RU004432"/>
    </source>
</evidence>
<dbReference type="CDD" id="cd19499">
    <property type="entry name" value="RecA-like_ClpB_Hsp104-like"/>
    <property type="match status" value="1"/>
</dbReference>
<evidence type="ECO:0000313" key="11">
    <source>
        <dbReference type="Proteomes" id="UP000193920"/>
    </source>
</evidence>
<protein>
    <recommendedName>
        <fullName evidence="9">Clp R domain-containing protein</fullName>
    </recommendedName>
</protein>
<evidence type="ECO:0000256" key="1">
    <source>
        <dbReference type="ARBA" id="ARBA00008675"/>
    </source>
</evidence>
<dbReference type="GO" id="GO:0051082">
    <property type="term" value="F:unfolded protein binding"/>
    <property type="evidence" value="ECO:0007669"/>
    <property type="project" value="TreeGrafter"/>
</dbReference>
<dbReference type="SMART" id="SM00382">
    <property type="entry name" value="AAA"/>
    <property type="match status" value="2"/>
</dbReference>
<evidence type="ECO:0000259" key="9">
    <source>
        <dbReference type="PROSITE" id="PS51903"/>
    </source>
</evidence>
<dbReference type="PROSITE" id="PS51903">
    <property type="entry name" value="CLP_R"/>
    <property type="match status" value="1"/>
</dbReference>
<dbReference type="PRINTS" id="PR00300">
    <property type="entry name" value="CLPPROTEASEA"/>
</dbReference>
<dbReference type="InterPro" id="IPR027417">
    <property type="entry name" value="P-loop_NTPase"/>
</dbReference>
<dbReference type="InterPro" id="IPR041546">
    <property type="entry name" value="ClpA/ClpB_AAA_lid"/>
</dbReference>
<dbReference type="InterPro" id="IPR028299">
    <property type="entry name" value="ClpA/B_CS2"/>
</dbReference>
<dbReference type="FunFam" id="3.40.50.300:FF:000010">
    <property type="entry name" value="Chaperone clpB 1, putative"/>
    <property type="match status" value="1"/>
</dbReference>
<dbReference type="InterPro" id="IPR036628">
    <property type="entry name" value="Clp_N_dom_sf"/>
</dbReference>
<evidence type="ECO:0000256" key="6">
    <source>
        <dbReference type="PROSITE-ProRule" id="PRU01251"/>
    </source>
</evidence>
<evidence type="ECO:0000256" key="3">
    <source>
        <dbReference type="ARBA" id="ARBA00022741"/>
    </source>
</evidence>
<dbReference type="GO" id="GO:0043335">
    <property type="term" value="P:protein unfolding"/>
    <property type="evidence" value="ECO:0007669"/>
    <property type="project" value="TreeGrafter"/>
</dbReference>
<dbReference type="Gene3D" id="1.10.1780.10">
    <property type="entry name" value="Clp, N-terminal domain"/>
    <property type="match status" value="1"/>
</dbReference>
<feature type="domain" description="Clp R" evidence="9">
    <location>
        <begin position="1"/>
        <end position="144"/>
    </location>
</feature>
<dbReference type="SMART" id="SM01086">
    <property type="entry name" value="ClpB_D2-small"/>
    <property type="match status" value="1"/>
</dbReference>
<dbReference type="Gene3D" id="3.40.50.300">
    <property type="entry name" value="P-loop containing nucleotide triphosphate hydrolases"/>
    <property type="match status" value="3"/>
</dbReference>
<keyword evidence="4 7" id="KW-0067">ATP-binding</keyword>
<sequence>MTQEFTEKVEKIISKSKELVQEYNHIEIQPWHMVLALLDDPDSALKKVIVKSGGDSLMVERAIKRKIVQLPVQTPPPDEIGFSKNAYKVIQNAQKISSKNKDKYCTLDSLILALLDFGDVSNVFQSSGIDINTLKEQVKKLRSGGPADSKNAEETFDALSKYAIDMTALAEQGKFDPVIGRDDEIRRVIRVLTCRKKNNPCLIGEPGVGKTAIIEGLAQRIVANDIPANLKCRLYSLDMGSLVAGTAYRGDFEKRLKAVLNEVTSSEENIILFIDEIHLVLGAGATSGSMDAANLLKPMLARGELRCIGATTLAEYREYVEKDAAFERRFQQVYVGEPSVQDTITILRGLKEKFEAYAGVKILDSALVQAAYLSNRYITNRFLPDKAIDLIDEACAYAKVQLESQPEQIDILQRKKFQLEIEKTALSGEKSQFAKDRLQKVEEEIAQLNENLKPLLSQYESEKKRIDEIGTMNKKLDEIRNKIADAERKHDLTLAADLKYYALPEVENRLKQLEAKREQELNDMIEEEGENYGHGQALDNNELFNDENMENGKHEAPKPPKERLLKEIIGPNEIADIVSKWTGIPVQRLSQGEAERFLHLAEHLHHRIIGQDEAVELVAEAILRSRAGLAREHAPGGSFLFLGPTGVGKTELAKALACELFDDEKYIVRIDMTEYMEKHSVSRLIGAPPGYVGYEESGQLTEAVRRRPYSIVLFDEVEKAHPEVINILLQVLDDGVLTDGKGRTVDFSNTVIIMTSNLGYRPLQALALNGKTDIDAITREKVMEEVRQRLKPELINRLDDIILFHPLSQKQLRTIIVNQMKNIEKRIAKQGLMNLKLNMTEAAQDFVLREAYDPAYGARPIRRYLEKHIVTRLSYLKMKNKLFPGCIVNIDFSEDKNKPVDHQILLNVNGGASGAASPLYSPSISSDYSGSYNPRKRYFEDDALIFTIQPPELDLNATDDKMDL</sequence>
<dbReference type="SUPFAM" id="SSF81923">
    <property type="entry name" value="Double Clp-N motif"/>
    <property type="match status" value="1"/>
</dbReference>
<dbReference type="Pfam" id="PF02861">
    <property type="entry name" value="Clp_N"/>
    <property type="match status" value="1"/>
</dbReference>
<dbReference type="PROSITE" id="PS00870">
    <property type="entry name" value="CLPAB_1"/>
    <property type="match status" value="1"/>
</dbReference>
<organism evidence="10 11">
    <name type="scientific">Neocallimastix californiae</name>
    <dbReference type="NCBI Taxonomy" id="1754190"/>
    <lineage>
        <taxon>Eukaryota</taxon>
        <taxon>Fungi</taxon>
        <taxon>Fungi incertae sedis</taxon>
        <taxon>Chytridiomycota</taxon>
        <taxon>Chytridiomycota incertae sedis</taxon>
        <taxon>Neocallimastigomycetes</taxon>
        <taxon>Neocallimastigales</taxon>
        <taxon>Neocallimastigaceae</taxon>
        <taxon>Neocallimastix</taxon>
    </lineage>
</organism>
<dbReference type="GO" id="GO:0016887">
    <property type="term" value="F:ATP hydrolysis activity"/>
    <property type="evidence" value="ECO:0007669"/>
    <property type="project" value="InterPro"/>
</dbReference>
<dbReference type="Gene3D" id="1.10.8.60">
    <property type="match status" value="1"/>
</dbReference>
<dbReference type="InterPro" id="IPR004176">
    <property type="entry name" value="Clp_R_N"/>
</dbReference>
<evidence type="ECO:0000256" key="5">
    <source>
        <dbReference type="ARBA" id="ARBA00023186"/>
    </source>
</evidence>
<dbReference type="Pfam" id="PF07724">
    <property type="entry name" value="AAA_2"/>
    <property type="match status" value="1"/>
</dbReference>
<name>A0A1Y2BZG8_9FUNG</name>
<keyword evidence="11" id="KW-1185">Reference proteome</keyword>
<keyword evidence="5 7" id="KW-0143">Chaperone</keyword>
<dbReference type="CDD" id="cd00009">
    <property type="entry name" value="AAA"/>
    <property type="match status" value="1"/>
</dbReference>
<dbReference type="InterPro" id="IPR003593">
    <property type="entry name" value="AAA+_ATPase"/>
</dbReference>
<evidence type="ECO:0000313" key="10">
    <source>
        <dbReference type="EMBL" id="ORY40027.1"/>
    </source>
</evidence>
<evidence type="ECO:0000256" key="2">
    <source>
        <dbReference type="ARBA" id="ARBA00022737"/>
    </source>
</evidence>
<dbReference type="OrthoDB" id="47330at2759"/>
<dbReference type="GO" id="GO:0005829">
    <property type="term" value="C:cytosol"/>
    <property type="evidence" value="ECO:0007669"/>
    <property type="project" value="TreeGrafter"/>
</dbReference>
<dbReference type="Pfam" id="PF17871">
    <property type="entry name" value="AAA_lid_9"/>
    <property type="match status" value="1"/>
</dbReference>
<dbReference type="GO" id="GO:0051087">
    <property type="term" value="F:protein-folding chaperone binding"/>
    <property type="evidence" value="ECO:0007669"/>
    <property type="project" value="TreeGrafter"/>
</dbReference>
<dbReference type="InterPro" id="IPR003959">
    <property type="entry name" value="ATPase_AAA_core"/>
</dbReference>
<comment type="similarity">
    <text evidence="1 7">Belongs to the ClpA/ClpB family.</text>
</comment>
<dbReference type="InterPro" id="IPR050130">
    <property type="entry name" value="ClpA_ClpB"/>
</dbReference>
<reference evidence="10 11" key="1">
    <citation type="submission" date="2016-08" db="EMBL/GenBank/DDBJ databases">
        <title>A Parts List for Fungal Cellulosomes Revealed by Comparative Genomics.</title>
        <authorList>
            <consortium name="DOE Joint Genome Institute"/>
            <person name="Haitjema C.H."/>
            <person name="Gilmore S.P."/>
            <person name="Henske J.K."/>
            <person name="Solomon K.V."/>
            <person name="De Groot R."/>
            <person name="Kuo A."/>
            <person name="Mondo S.J."/>
            <person name="Salamov A.A."/>
            <person name="Labutti K."/>
            <person name="Zhao Z."/>
            <person name="Chiniquy J."/>
            <person name="Barry K."/>
            <person name="Brewer H.M."/>
            <person name="Purvine S.O."/>
            <person name="Wright A.T."/>
            <person name="Boxma B."/>
            <person name="Van Alen T."/>
            <person name="Hackstein J.H."/>
            <person name="Baker S.E."/>
            <person name="Grigoriev I.V."/>
            <person name="O'Malley M.A."/>
        </authorList>
    </citation>
    <scope>NUCLEOTIDE SEQUENCE [LARGE SCALE GENOMIC DNA]</scope>
    <source>
        <strain evidence="10 11">G1</strain>
    </source>
</reference>
<dbReference type="EMBL" id="MCOG01000129">
    <property type="protein sequence ID" value="ORY40027.1"/>
    <property type="molecule type" value="Genomic_DNA"/>
</dbReference>
<accession>A0A1Y2BZG8</accession>
<dbReference type="STRING" id="1754190.A0A1Y2BZG8"/>
<dbReference type="PROSITE" id="PS00871">
    <property type="entry name" value="CLPAB_2"/>
    <property type="match status" value="1"/>
</dbReference>
<dbReference type="PANTHER" id="PTHR11638">
    <property type="entry name" value="ATP-DEPENDENT CLP PROTEASE"/>
    <property type="match status" value="1"/>
</dbReference>
<dbReference type="InterPro" id="IPR001270">
    <property type="entry name" value="ClpA/B"/>
</dbReference>
<dbReference type="GO" id="GO:0005524">
    <property type="term" value="F:ATP binding"/>
    <property type="evidence" value="ECO:0007669"/>
    <property type="project" value="UniProtKB-KW"/>
</dbReference>
<proteinExistence type="inferred from homology"/>
<dbReference type="FunFam" id="3.40.50.300:FF:000025">
    <property type="entry name" value="ATP-dependent Clp protease subunit"/>
    <property type="match status" value="1"/>
</dbReference>
<keyword evidence="8" id="KW-0175">Coiled coil</keyword>
<comment type="caution">
    <text evidence="10">The sequence shown here is derived from an EMBL/GenBank/DDBJ whole genome shotgun (WGS) entry which is preliminary data.</text>
</comment>
<evidence type="ECO:0000256" key="4">
    <source>
        <dbReference type="ARBA" id="ARBA00022840"/>
    </source>
</evidence>
<dbReference type="AlphaFoldDB" id="A0A1Y2BZG8"/>
<evidence type="ECO:0000256" key="8">
    <source>
        <dbReference type="SAM" id="Coils"/>
    </source>
</evidence>
<dbReference type="Proteomes" id="UP000193920">
    <property type="component" value="Unassembled WGS sequence"/>
</dbReference>